<evidence type="ECO:0000313" key="2">
    <source>
        <dbReference type="EnsemblPlants" id="PAC:32927063.CDS.1"/>
    </source>
</evidence>
<sequence length="95" mass="10841">MRFARVLRPYCECAIVLLSPAFCSDFFSFIRTLHSNRSLPSLESLGFWEMSWEGLPVGLEEKGRHGLCVWVCCWGPGQQHYMPSRGDDHLTCCPS</sequence>
<dbReference type="Gramene" id="Pp3c15_761V3.1">
    <property type="protein sequence ID" value="PAC:32927063.CDS.1"/>
    <property type="gene ID" value="Pp3c15_761"/>
</dbReference>
<proteinExistence type="predicted"/>
<dbReference type="InParanoid" id="A0A2K1JBG6"/>
<keyword evidence="3" id="KW-1185">Reference proteome</keyword>
<dbReference type="EnsemblPlants" id="Pp3c15_761V3.2">
    <property type="protein sequence ID" value="PAC:32927064.CDS.1"/>
    <property type="gene ID" value="Pp3c15_761"/>
</dbReference>
<evidence type="ECO:0000313" key="3">
    <source>
        <dbReference type="Proteomes" id="UP000006727"/>
    </source>
</evidence>
<reference evidence="1 3" key="2">
    <citation type="journal article" date="2018" name="Plant J.">
        <title>The Physcomitrella patens chromosome-scale assembly reveals moss genome structure and evolution.</title>
        <authorList>
            <person name="Lang D."/>
            <person name="Ullrich K.K."/>
            <person name="Murat F."/>
            <person name="Fuchs J."/>
            <person name="Jenkins J."/>
            <person name="Haas F.B."/>
            <person name="Piednoel M."/>
            <person name="Gundlach H."/>
            <person name="Van Bel M."/>
            <person name="Meyberg R."/>
            <person name="Vives C."/>
            <person name="Morata J."/>
            <person name="Symeonidi A."/>
            <person name="Hiss M."/>
            <person name="Muchero W."/>
            <person name="Kamisugi Y."/>
            <person name="Saleh O."/>
            <person name="Blanc G."/>
            <person name="Decker E.L."/>
            <person name="van Gessel N."/>
            <person name="Grimwood J."/>
            <person name="Hayes R.D."/>
            <person name="Graham S.W."/>
            <person name="Gunter L.E."/>
            <person name="McDaniel S.F."/>
            <person name="Hoernstein S.N.W."/>
            <person name="Larsson A."/>
            <person name="Li F.W."/>
            <person name="Perroud P.F."/>
            <person name="Phillips J."/>
            <person name="Ranjan P."/>
            <person name="Rokshar D.S."/>
            <person name="Rothfels C.J."/>
            <person name="Schneider L."/>
            <person name="Shu S."/>
            <person name="Stevenson D.W."/>
            <person name="Thummler F."/>
            <person name="Tillich M."/>
            <person name="Villarreal Aguilar J.C."/>
            <person name="Widiez T."/>
            <person name="Wong G.K."/>
            <person name="Wymore A."/>
            <person name="Zhang Y."/>
            <person name="Zimmer A.D."/>
            <person name="Quatrano R.S."/>
            <person name="Mayer K.F.X."/>
            <person name="Goodstein D."/>
            <person name="Casacuberta J.M."/>
            <person name="Vandepoele K."/>
            <person name="Reski R."/>
            <person name="Cuming A.C."/>
            <person name="Tuskan G.A."/>
            <person name="Maumus F."/>
            <person name="Salse J."/>
            <person name="Schmutz J."/>
            <person name="Rensing S.A."/>
        </authorList>
    </citation>
    <scope>NUCLEOTIDE SEQUENCE [LARGE SCALE GENOMIC DNA]</scope>
    <source>
        <strain evidence="2 3">cv. Gransden 2004</strain>
    </source>
</reference>
<gene>
    <name evidence="1" type="ORF">PHYPA_019132</name>
</gene>
<dbReference type="Gramene" id="Pp3c15_761V3.2">
    <property type="protein sequence ID" value="PAC:32927064.CDS.1"/>
    <property type="gene ID" value="Pp3c15_761"/>
</dbReference>
<accession>A0A2K1JBG6</accession>
<organism evidence="1">
    <name type="scientific">Physcomitrium patens</name>
    <name type="common">Spreading-leaved earth moss</name>
    <name type="synonym">Physcomitrella patens</name>
    <dbReference type="NCBI Taxonomy" id="3218"/>
    <lineage>
        <taxon>Eukaryota</taxon>
        <taxon>Viridiplantae</taxon>
        <taxon>Streptophyta</taxon>
        <taxon>Embryophyta</taxon>
        <taxon>Bryophyta</taxon>
        <taxon>Bryophytina</taxon>
        <taxon>Bryopsida</taxon>
        <taxon>Funariidae</taxon>
        <taxon>Funariales</taxon>
        <taxon>Funariaceae</taxon>
        <taxon>Physcomitrium</taxon>
    </lineage>
</organism>
<evidence type="ECO:0000313" key="1">
    <source>
        <dbReference type="EMBL" id="PNR38854.1"/>
    </source>
</evidence>
<name>A0A2K1JBG6_PHYPA</name>
<dbReference type="Proteomes" id="UP000006727">
    <property type="component" value="Chromosome 15"/>
</dbReference>
<dbReference type="EMBL" id="ABEU02000015">
    <property type="protein sequence ID" value="PNR38854.1"/>
    <property type="molecule type" value="Genomic_DNA"/>
</dbReference>
<reference evidence="1 3" key="1">
    <citation type="journal article" date="2008" name="Science">
        <title>The Physcomitrella genome reveals evolutionary insights into the conquest of land by plants.</title>
        <authorList>
            <person name="Rensing S."/>
            <person name="Lang D."/>
            <person name="Zimmer A."/>
            <person name="Terry A."/>
            <person name="Salamov A."/>
            <person name="Shapiro H."/>
            <person name="Nishiyama T."/>
            <person name="Perroud P.-F."/>
            <person name="Lindquist E."/>
            <person name="Kamisugi Y."/>
            <person name="Tanahashi T."/>
            <person name="Sakakibara K."/>
            <person name="Fujita T."/>
            <person name="Oishi K."/>
            <person name="Shin-I T."/>
            <person name="Kuroki Y."/>
            <person name="Toyoda A."/>
            <person name="Suzuki Y."/>
            <person name="Hashimoto A."/>
            <person name="Yamaguchi K."/>
            <person name="Sugano A."/>
            <person name="Kohara Y."/>
            <person name="Fujiyama A."/>
            <person name="Anterola A."/>
            <person name="Aoki S."/>
            <person name="Ashton N."/>
            <person name="Barbazuk W.B."/>
            <person name="Barker E."/>
            <person name="Bennetzen J."/>
            <person name="Bezanilla M."/>
            <person name="Blankenship R."/>
            <person name="Cho S.H."/>
            <person name="Dutcher S."/>
            <person name="Estelle M."/>
            <person name="Fawcett J.A."/>
            <person name="Gundlach H."/>
            <person name="Hanada K."/>
            <person name="Heyl A."/>
            <person name="Hicks K.A."/>
            <person name="Hugh J."/>
            <person name="Lohr M."/>
            <person name="Mayer K."/>
            <person name="Melkozernov A."/>
            <person name="Murata T."/>
            <person name="Nelson D."/>
            <person name="Pils B."/>
            <person name="Prigge M."/>
            <person name="Reiss B."/>
            <person name="Renner T."/>
            <person name="Rombauts S."/>
            <person name="Rushton P."/>
            <person name="Sanderfoot A."/>
            <person name="Schween G."/>
            <person name="Shiu S.-H."/>
            <person name="Stueber K."/>
            <person name="Theodoulou F.L."/>
            <person name="Tu H."/>
            <person name="Van de Peer Y."/>
            <person name="Verrier P.J."/>
            <person name="Waters E."/>
            <person name="Wood A."/>
            <person name="Yang L."/>
            <person name="Cove D."/>
            <person name="Cuming A."/>
            <person name="Hasebe M."/>
            <person name="Lucas S."/>
            <person name="Mishler D.B."/>
            <person name="Reski R."/>
            <person name="Grigoriev I."/>
            <person name="Quatrano R.S."/>
            <person name="Boore J.L."/>
        </authorList>
    </citation>
    <scope>NUCLEOTIDE SEQUENCE [LARGE SCALE GENOMIC DNA]</scope>
    <source>
        <strain evidence="2 3">cv. Gransden 2004</strain>
    </source>
</reference>
<dbReference type="EnsemblPlants" id="Pp3c15_761V3.1">
    <property type="protein sequence ID" value="PAC:32927063.CDS.1"/>
    <property type="gene ID" value="Pp3c15_761"/>
</dbReference>
<protein>
    <submittedName>
        <fullName evidence="1 2">Uncharacterized protein</fullName>
    </submittedName>
</protein>
<reference evidence="2" key="3">
    <citation type="submission" date="2020-12" db="UniProtKB">
        <authorList>
            <consortium name="EnsemblPlants"/>
        </authorList>
    </citation>
    <scope>IDENTIFICATION</scope>
</reference>
<dbReference type="AlphaFoldDB" id="A0A2K1JBG6"/>